<sequence length="257" mass="30017">MTTAARPTFDPAKGGSSLQDKQIGKLSHLVSARDQPAHLTLKERLPGQDTQDELKDRDLRAELEEREKIAQIEKSKNTNCKFVPSLEQATQVRLAIKAEQDREREAKKEALLSSESVIDENELSQRCPNIVNARKMAKLDEDEDFGSDLDLSESDFDDDDDDDEDDPEELMAELNRIKQERQAEEERREREQREKEECVRSNLDDDASSTFSVKRRWDDDVPFKNCAREEPDPKRKLYINDTLRQEFHKRFMDKYIR</sequence>
<organism evidence="5">
    <name type="scientific">Aceria tosichella</name>
    <name type="common">wheat curl mite</name>
    <dbReference type="NCBI Taxonomy" id="561515"/>
    <lineage>
        <taxon>Eukaryota</taxon>
        <taxon>Metazoa</taxon>
        <taxon>Ecdysozoa</taxon>
        <taxon>Arthropoda</taxon>
        <taxon>Chelicerata</taxon>
        <taxon>Arachnida</taxon>
        <taxon>Acari</taxon>
        <taxon>Acariformes</taxon>
        <taxon>Trombidiformes</taxon>
        <taxon>Prostigmata</taxon>
        <taxon>Eupodina</taxon>
        <taxon>Eriophyoidea</taxon>
        <taxon>Eriophyidae</taxon>
        <taxon>Eriophyinae</taxon>
        <taxon>Aceriini</taxon>
        <taxon>Aceria</taxon>
    </lineage>
</organism>
<name>A0A6G1S5I5_9ACAR</name>
<feature type="compositionally biased region" description="Basic and acidic residues" evidence="4">
    <location>
        <begin position="175"/>
        <end position="203"/>
    </location>
</feature>
<evidence type="ECO:0000256" key="3">
    <source>
        <dbReference type="ARBA" id="ARBA00023187"/>
    </source>
</evidence>
<evidence type="ECO:0000256" key="4">
    <source>
        <dbReference type="SAM" id="MobiDB-lite"/>
    </source>
</evidence>
<dbReference type="GO" id="GO:0003723">
    <property type="term" value="F:RNA binding"/>
    <property type="evidence" value="ECO:0007669"/>
    <property type="project" value="TreeGrafter"/>
</dbReference>
<proteinExistence type="inferred from homology"/>
<dbReference type="Pfam" id="PF04889">
    <property type="entry name" value="Cwf_Cwc_15"/>
    <property type="match status" value="1"/>
</dbReference>
<evidence type="ECO:0000313" key="5">
    <source>
        <dbReference type="EMBL" id="MDE45222.1"/>
    </source>
</evidence>
<comment type="similarity">
    <text evidence="1">Belongs to the CWC15 family.</text>
</comment>
<dbReference type="EMBL" id="GGYP01000451">
    <property type="protein sequence ID" value="MDE45222.1"/>
    <property type="molecule type" value="Transcribed_RNA"/>
</dbReference>
<keyword evidence="2" id="KW-0507">mRNA processing</keyword>
<feature type="compositionally biased region" description="Acidic residues" evidence="4">
    <location>
        <begin position="140"/>
        <end position="171"/>
    </location>
</feature>
<protein>
    <submittedName>
        <fullName evidence="5">Protein CWC15</fullName>
    </submittedName>
</protein>
<dbReference type="GO" id="GO:0071013">
    <property type="term" value="C:catalytic step 2 spliceosome"/>
    <property type="evidence" value="ECO:0007669"/>
    <property type="project" value="TreeGrafter"/>
</dbReference>
<feature type="region of interest" description="Disordered" evidence="4">
    <location>
        <begin position="137"/>
        <end position="208"/>
    </location>
</feature>
<reference evidence="5" key="1">
    <citation type="submission" date="2018-10" db="EMBL/GenBank/DDBJ databases">
        <title>Transcriptome assembly of Aceria tosichella (Wheat curl mite) Type 2.</title>
        <authorList>
            <person name="Scully E.D."/>
            <person name="Geib S.M."/>
            <person name="Palmer N.A."/>
            <person name="Gupta A.K."/>
            <person name="Sarath G."/>
            <person name="Tatineni S."/>
        </authorList>
    </citation>
    <scope>NUCLEOTIDE SEQUENCE</scope>
    <source>
        <strain evidence="5">LincolnNE</strain>
    </source>
</reference>
<dbReference type="AlphaFoldDB" id="A0A6G1S5I5"/>
<accession>A0A6G1S5I5</accession>
<gene>
    <name evidence="5" type="primary">c12.1</name>
    <name evidence="5" type="ORF">g.14182</name>
</gene>
<evidence type="ECO:0000256" key="2">
    <source>
        <dbReference type="ARBA" id="ARBA00022664"/>
    </source>
</evidence>
<feature type="region of interest" description="Disordered" evidence="4">
    <location>
        <begin position="1"/>
        <end position="21"/>
    </location>
</feature>
<keyword evidence="3" id="KW-0508">mRNA splicing</keyword>
<dbReference type="InterPro" id="IPR006973">
    <property type="entry name" value="Cwf_Cwc_15"/>
</dbReference>
<dbReference type="GO" id="GO:0045292">
    <property type="term" value="P:mRNA cis splicing, via spliceosome"/>
    <property type="evidence" value="ECO:0007669"/>
    <property type="project" value="TreeGrafter"/>
</dbReference>
<dbReference type="PANTHER" id="PTHR12718:SF2">
    <property type="entry name" value="SPLICEOSOME-ASSOCIATED PROTEIN CWC15 HOMOLOG"/>
    <property type="match status" value="1"/>
</dbReference>
<dbReference type="PANTHER" id="PTHR12718">
    <property type="entry name" value="CELL CYCLE CONTROL PROTEIN CWF15"/>
    <property type="match status" value="1"/>
</dbReference>
<evidence type="ECO:0000256" key="1">
    <source>
        <dbReference type="ARBA" id="ARBA00006644"/>
    </source>
</evidence>